<evidence type="ECO:0000313" key="7">
    <source>
        <dbReference type="EMBL" id="CAE0362620.1"/>
    </source>
</evidence>
<feature type="domain" description="Fe2OG dioxygenase" evidence="6">
    <location>
        <begin position="413"/>
        <end position="517"/>
    </location>
</feature>
<evidence type="ECO:0000256" key="1">
    <source>
        <dbReference type="ARBA" id="ARBA00001961"/>
    </source>
</evidence>
<dbReference type="GO" id="GO:0005506">
    <property type="term" value="F:iron ion binding"/>
    <property type="evidence" value="ECO:0007669"/>
    <property type="project" value="InterPro"/>
</dbReference>
<dbReference type="GO" id="GO:0031418">
    <property type="term" value="F:L-ascorbic acid binding"/>
    <property type="evidence" value="ECO:0007669"/>
    <property type="project" value="InterPro"/>
</dbReference>
<dbReference type="InterPro" id="IPR044862">
    <property type="entry name" value="Pro_4_hyd_alph_FE2OG_OXY"/>
</dbReference>
<keyword evidence="5" id="KW-0408">Iron</keyword>
<dbReference type="GO" id="GO:0004656">
    <property type="term" value="F:procollagen-proline 4-dioxygenase activity"/>
    <property type="evidence" value="ECO:0007669"/>
    <property type="project" value="TreeGrafter"/>
</dbReference>
<evidence type="ECO:0000259" key="6">
    <source>
        <dbReference type="PROSITE" id="PS51471"/>
    </source>
</evidence>
<dbReference type="InterPro" id="IPR005123">
    <property type="entry name" value="Oxoglu/Fe-dep_dioxygenase_dom"/>
</dbReference>
<name>A0A7S3NK16_9STRA</name>
<evidence type="ECO:0000256" key="3">
    <source>
        <dbReference type="ARBA" id="ARBA00022964"/>
    </source>
</evidence>
<dbReference type="SMART" id="SM00702">
    <property type="entry name" value="P4Hc"/>
    <property type="match status" value="1"/>
</dbReference>
<reference evidence="7" key="1">
    <citation type="submission" date="2021-01" db="EMBL/GenBank/DDBJ databases">
        <authorList>
            <person name="Corre E."/>
            <person name="Pelletier E."/>
            <person name="Niang G."/>
            <person name="Scheremetjew M."/>
            <person name="Finn R."/>
            <person name="Kale V."/>
            <person name="Holt S."/>
            <person name="Cochrane G."/>
            <person name="Meng A."/>
            <person name="Brown T."/>
            <person name="Cohen L."/>
        </authorList>
    </citation>
    <scope>NUCLEOTIDE SEQUENCE</scope>
    <source>
        <strain evidence="7">CCMP1510</strain>
    </source>
</reference>
<sequence>MLNTQLLRHNNLLQMSKKLILILLRKLRALFHSLKEALMFLLELIFPSLSVLEIFLKLEPLLPLDAILKILKPCSILILLRSFLSFKKIKKNQVVVGQQEKMKLLIIIVGVSFANILDLPASYNASIHIDDGEGIPLSIEELAILSGVKELKYIKSKPSSRYTRGASMGAKFRNFRSKKLEIYWDDGKDGTYSGTIPAFGRTSTLSYSGHRFFFLEEGKRVAEFEMEAGKTLYLIQPDTTVQEGSSLAQQLAQAQNEIEFYEKYKNETGLPWLSFYPRDPPWLNMWPADYIGQQHVIGTAHGYYDYVFDNSSMIPIFQPLALRLSVLSHPPNGPRVFLIENLISDFECDHMISLGQKVVRQSMVGQGGGFKSKTRTSANGWLRRNASPILDHIYKRFGDVLGIDDKLLVPKFNAEELQIVQYQTSQEYAPHHDFGDDGTPEQRFLTLLLYIDLPDEGGGTSFPKAFQNQGIQVVPKRGDAVLFYNMLPDGNADDLSLHAGMPVLRGTKWVSNLWVWDPHR</sequence>
<protein>
    <recommendedName>
        <fullName evidence="6">Fe2OG dioxygenase domain-containing protein</fullName>
    </recommendedName>
</protein>
<evidence type="ECO:0000256" key="2">
    <source>
        <dbReference type="ARBA" id="ARBA00022723"/>
    </source>
</evidence>
<dbReference type="PROSITE" id="PS51471">
    <property type="entry name" value="FE2OG_OXY"/>
    <property type="match status" value="1"/>
</dbReference>
<organism evidence="7">
    <name type="scientific">Aureoumbra lagunensis</name>
    <dbReference type="NCBI Taxonomy" id="44058"/>
    <lineage>
        <taxon>Eukaryota</taxon>
        <taxon>Sar</taxon>
        <taxon>Stramenopiles</taxon>
        <taxon>Ochrophyta</taxon>
        <taxon>Pelagophyceae</taxon>
        <taxon>Pelagomonadales</taxon>
        <taxon>Aureoumbra</taxon>
    </lineage>
</organism>
<dbReference type="Pfam" id="PF13640">
    <property type="entry name" value="2OG-FeII_Oxy_3"/>
    <property type="match status" value="1"/>
</dbReference>
<dbReference type="AlphaFoldDB" id="A0A7S3NK16"/>
<keyword evidence="4" id="KW-0560">Oxidoreductase</keyword>
<dbReference type="PANTHER" id="PTHR10869:SF226">
    <property type="entry name" value="PROLYL 4-HYDROXYLASE ALPHA SUBUNIT DOMAIN-CONTAINING PROTEIN"/>
    <property type="match status" value="1"/>
</dbReference>
<evidence type="ECO:0000256" key="5">
    <source>
        <dbReference type="ARBA" id="ARBA00023004"/>
    </source>
</evidence>
<accession>A0A7S3NK16</accession>
<comment type="cofactor">
    <cofactor evidence="1">
        <name>L-ascorbate</name>
        <dbReference type="ChEBI" id="CHEBI:38290"/>
    </cofactor>
</comment>
<dbReference type="EMBL" id="HBIJ01004795">
    <property type="protein sequence ID" value="CAE0362620.1"/>
    <property type="molecule type" value="Transcribed_RNA"/>
</dbReference>
<keyword evidence="2" id="KW-0479">Metal-binding</keyword>
<dbReference type="Gene3D" id="2.60.120.620">
    <property type="entry name" value="q2cbj1_9rhob like domain"/>
    <property type="match status" value="1"/>
</dbReference>
<dbReference type="GO" id="GO:0005783">
    <property type="term" value="C:endoplasmic reticulum"/>
    <property type="evidence" value="ECO:0007669"/>
    <property type="project" value="TreeGrafter"/>
</dbReference>
<dbReference type="InterPro" id="IPR006620">
    <property type="entry name" value="Pro_4_hyd_alph"/>
</dbReference>
<proteinExistence type="predicted"/>
<gene>
    <name evidence="7" type="ORF">ALAG00032_LOCUS3361</name>
</gene>
<dbReference type="InterPro" id="IPR045054">
    <property type="entry name" value="P4HA-like"/>
</dbReference>
<dbReference type="PANTHER" id="PTHR10869">
    <property type="entry name" value="PROLYL 4-HYDROXYLASE ALPHA SUBUNIT"/>
    <property type="match status" value="1"/>
</dbReference>
<keyword evidence="3" id="KW-0223">Dioxygenase</keyword>
<evidence type="ECO:0000256" key="4">
    <source>
        <dbReference type="ARBA" id="ARBA00023002"/>
    </source>
</evidence>